<dbReference type="InterPro" id="IPR032417">
    <property type="entry name" value="GrlR"/>
</dbReference>
<dbReference type="InterPro" id="IPR043019">
    <property type="entry name" value="GrlR_sf"/>
</dbReference>
<dbReference type="Pfam" id="PF16518">
    <property type="entry name" value="GrlR"/>
    <property type="match status" value="1"/>
</dbReference>
<organism evidence="1 2">
    <name type="scientific">Pseudomonas lurida</name>
    <dbReference type="NCBI Taxonomy" id="244566"/>
    <lineage>
        <taxon>Bacteria</taxon>
        <taxon>Pseudomonadati</taxon>
        <taxon>Pseudomonadota</taxon>
        <taxon>Gammaproteobacteria</taxon>
        <taxon>Pseudomonadales</taxon>
        <taxon>Pseudomonadaceae</taxon>
        <taxon>Pseudomonas</taxon>
    </lineage>
</organism>
<reference evidence="1 2" key="1">
    <citation type="submission" date="2023-02" db="EMBL/GenBank/DDBJ databases">
        <title>Evolution of Hrp T3SS in non-pathogenic Pseudomonas fluorescens.</title>
        <authorList>
            <person name="Liao K."/>
            <person name="Wei H."/>
            <person name="Gu Y."/>
        </authorList>
    </citation>
    <scope>NUCLEOTIDE SEQUENCE [LARGE SCALE GENOMIC DNA]</scope>
    <source>
        <strain evidence="1 2">FP2043</strain>
    </source>
</reference>
<evidence type="ECO:0000313" key="2">
    <source>
        <dbReference type="Proteomes" id="UP001236748"/>
    </source>
</evidence>
<evidence type="ECO:0000313" key="1">
    <source>
        <dbReference type="EMBL" id="WLH04213.1"/>
    </source>
</evidence>
<dbReference type="Proteomes" id="UP001236748">
    <property type="component" value="Chromosome"/>
</dbReference>
<dbReference type="Gene3D" id="2.40.128.380">
    <property type="entry name" value="T3SS negative regulator GrlR"/>
    <property type="match status" value="1"/>
</dbReference>
<accession>A0ABY9FLK4</accession>
<protein>
    <recommendedName>
        <fullName evidence="3">Type III secretion system (T3SS) negative regulator GrlR</fullName>
    </recommendedName>
</protein>
<sequence>MSNGIFSVNFRSNRPDNGDGLVVIKNGSANGGDPNYLYQGAVPTVSGPFTGQFRVSMWREGNTNVTGLDNYTLNAVGNIDYENGTISLSGTVEGAPHIEITLQGNKIAPAV</sequence>
<name>A0ABY9FLK4_9PSED</name>
<gene>
    <name evidence="1" type="ORF">PSH67_15235</name>
</gene>
<dbReference type="EMBL" id="CP117450">
    <property type="protein sequence ID" value="WLH04213.1"/>
    <property type="molecule type" value="Genomic_DNA"/>
</dbReference>
<keyword evidence="2" id="KW-1185">Reference proteome</keyword>
<proteinExistence type="predicted"/>
<evidence type="ECO:0008006" key="3">
    <source>
        <dbReference type="Google" id="ProtNLM"/>
    </source>
</evidence>
<dbReference type="RefSeq" id="WP_305386319.1">
    <property type="nucleotide sequence ID" value="NZ_CP117450.1"/>
</dbReference>